<dbReference type="InterPro" id="IPR000560">
    <property type="entry name" value="His_Pase_clade-2"/>
</dbReference>
<keyword evidence="3" id="KW-1133">Transmembrane helix</keyword>
<evidence type="ECO:0000256" key="3">
    <source>
        <dbReference type="SAM" id="Phobius"/>
    </source>
</evidence>
<comment type="similarity">
    <text evidence="1">Belongs to the histidine acid phosphatase family.</text>
</comment>
<protein>
    <submittedName>
        <fullName evidence="4">Histidine acid phosphatase family protein</fullName>
    </submittedName>
</protein>
<dbReference type="GO" id="GO:0016791">
    <property type="term" value="F:phosphatase activity"/>
    <property type="evidence" value="ECO:0007669"/>
    <property type="project" value="TreeGrafter"/>
</dbReference>
<dbReference type="EMBL" id="CCKQ01010922">
    <property type="protein sequence ID" value="CDW82447.1"/>
    <property type="molecule type" value="Genomic_DNA"/>
</dbReference>
<feature type="transmembrane region" description="Helical" evidence="3">
    <location>
        <begin position="383"/>
        <end position="405"/>
    </location>
</feature>
<dbReference type="AlphaFoldDB" id="A0A078AM07"/>
<reference evidence="4 5" key="1">
    <citation type="submission" date="2014-06" db="EMBL/GenBank/DDBJ databases">
        <authorList>
            <person name="Swart Estienne"/>
        </authorList>
    </citation>
    <scope>NUCLEOTIDE SEQUENCE [LARGE SCALE GENOMIC DNA]</scope>
    <source>
        <strain evidence="4 5">130c</strain>
    </source>
</reference>
<gene>
    <name evidence="4" type="primary">Contig10327.g11019</name>
    <name evidence="4" type="ORF">STYLEM_11480</name>
</gene>
<dbReference type="SUPFAM" id="SSF53254">
    <property type="entry name" value="Phosphoglycerate mutase-like"/>
    <property type="match status" value="1"/>
</dbReference>
<dbReference type="InterPro" id="IPR029033">
    <property type="entry name" value="His_PPase_superfam"/>
</dbReference>
<dbReference type="Pfam" id="PF00328">
    <property type="entry name" value="His_Phos_2"/>
    <property type="match status" value="1"/>
</dbReference>
<proteinExistence type="inferred from homology"/>
<keyword evidence="5" id="KW-1185">Reference proteome</keyword>
<name>A0A078AM07_STYLE</name>
<organism evidence="4 5">
    <name type="scientific">Stylonychia lemnae</name>
    <name type="common">Ciliate</name>
    <dbReference type="NCBI Taxonomy" id="5949"/>
    <lineage>
        <taxon>Eukaryota</taxon>
        <taxon>Sar</taxon>
        <taxon>Alveolata</taxon>
        <taxon>Ciliophora</taxon>
        <taxon>Intramacronucleata</taxon>
        <taxon>Spirotrichea</taxon>
        <taxon>Stichotrichia</taxon>
        <taxon>Sporadotrichida</taxon>
        <taxon>Oxytrichidae</taxon>
        <taxon>Stylonychinae</taxon>
        <taxon>Stylonychia</taxon>
    </lineage>
</organism>
<sequence>MGRRQHYLIGKQLRKKYISDSPGFLSDKYNPNEVYVRATDINRTIESAQSQLLGLYPPGDEQLNLMNNQTQIAVPLFQVSSDIENDVTKNLGQNSIPFNQRFVPVHVYEMPLDKFQPSDYCQYINQEKSRRETSKELQDLLQRDHADLIQELAPKLGITDLQSFTSLNAVDSVDSIYARYFNQTPITGFEEQAFMDQMMDLLDQQFSYILTGNETALKLFVTGVLSEVVGQFRKQIQIDQDPSLKNKERLKLFFYSDHDDSIAALVKTFQYSLGKYPSYASQILFELRKQAQSQDYFVNLIINDVKVKIPNNCESKDSCNFDKFVEYIKSVSYYTKYQEYFQLCGIQVQIKMNEKLNIKPHSLHSFSSRYIQLNEFDFKQVELAMKVVASYIAILAASLIVWALINRKKSQKQAIQYNIQNDIVESDTPHSKNSIDIQIS</sequence>
<dbReference type="InParanoid" id="A0A078AM07"/>
<evidence type="ECO:0000256" key="1">
    <source>
        <dbReference type="ARBA" id="ARBA00005375"/>
    </source>
</evidence>
<dbReference type="OrthoDB" id="299201at2759"/>
<keyword evidence="3" id="KW-0812">Transmembrane</keyword>
<accession>A0A078AM07</accession>
<evidence type="ECO:0000256" key="2">
    <source>
        <dbReference type="ARBA" id="ARBA00022801"/>
    </source>
</evidence>
<dbReference type="Gene3D" id="3.40.50.1240">
    <property type="entry name" value="Phosphoglycerate mutase-like"/>
    <property type="match status" value="1"/>
</dbReference>
<dbReference type="CDD" id="cd07061">
    <property type="entry name" value="HP_HAP_like"/>
    <property type="match status" value="1"/>
</dbReference>
<evidence type="ECO:0000313" key="5">
    <source>
        <dbReference type="Proteomes" id="UP000039865"/>
    </source>
</evidence>
<dbReference type="PANTHER" id="PTHR11567:SF110">
    <property type="entry name" value="2-PHOSPHOXYLOSE PHOSPHATASE 1"/>
    <property type="match status" value="1"/>
</dbReference>
<evidence type="ECO:0000313" key="4">
    <source>
        <dbReference type="EMBL" id="CDW82447.1"/>
    </source>
</evidence>
<dbReference type="PANTHER" id="PTHR11567">
    <property type="entry name" value="ACID PHOSPHATASE-RELATED"/>
    <property type="match status" value="1"/>
</dbReference>
<keyword evidence="2" id="KW-0378">Hydrolase</keyword>
<dbReference type="InterPro" id="IPR050645">
    <property type="entry name" value="Histidine_acid_phosphatase"/>
</dbReference>
<keyword evidence="3" id="KW-0472">Membrane</keyword>
<dbReference type="Proteomes" id="UP000039865">
    <property type="component" value="Unassembled WGS sequence"/>
</dbReference>
<dbReference type="OMA" id="IGGWPSY"/>